<evidence type="ECO:0000313" key="3">
    <source>
        <dbReference type="EMBL" id="MFC6175477.1"/>
    </source>
</evidence>
<name>A0ABW1RHE6_9LACO</name>
<evidence type="ECO:0000313" key="4">
    <source>
        <dbReference type="Proteomes" id="UP001596288"/>
    </source>
</evidence>
<accession>A0ABW1RHE6</accession>
<evidence type="ECO:0000256" key="2">
    <source>
        <dbReference type="SAM" id="SignalP"/>
    </source>
</evidence>
<gene>
    <name evidence="3" type="ORF">ACFQAV_01420</name>
</gene>
<dbReference type="PROSITE" id="PS51257">
    <property type="entry name" value="PROKAR_LIPOPROTEIN"/>
    <property type="match status" value="1"/>
</dbReference>
<evidence type="ECO:0000256" key="1">
    <source>
        <dbReference type="SAM" id="MobiDB-lite"/>
    </source>
</evidence>
<feature type="signal peptide" evidence="2">
    <location>
        <begin position="1"/>
        <end position="21"/>
    </location>
</feature>
<reference evidence="4" key="1">
    <citation type="journal article" date="2019" name="Int. J. Syst. Evol. Microbiol.">
        <title>The Global Catalogue of Microorganisms (GCM) 10K type strain sequencing project: providing services to taxonomists for standard genome sequencing and annotation.</title>
        <authorList>
            <consortium name="The Broad Institute Genomics Platform"/>
            <consortium name="The Broad Institute Genome Sequencing Center for Infectious Disease"/>
            <person name="Wu L."/>
            <person name="Ma J."/>
        </authorList>
    </citation>
    <scope>NUCLEOTIDE SEQUENCE [LARGE SCALE GENOMIC DNA]</scope>
    <source>
        <strain evidence="4">CCM 8927</strain>
    </source>
</reference>
<evidence type="ECO:0008006" key="5">
    <source>
        <dbReference type="Google" id="ProtNLM"/>
    </source>
</evidence>
<feature type="region of interest" description="Disordered" evidence="1">
    <location>
        <begin position="24"/>
        <end position="116"/>
    </location>
</feature>
<feature type="compositionally biased region" description="Low complexity" evidence="1">
    <location>
        <begin position="24"/>
        <end position="114"/>
    </location>
</feature>
<keyword evidence="2" id="KW-0732">Signal</keyword>
<proteinExistence type="predicted"/>
<protein>
    <recommendedName>
        <fullName evidence="5">Lipoprotein</fullName>
    </recommendedName>
</protein>
<comment type="caution">
    <text evidence="3">The sequence shown here is derived from an EMBL/GenBank/DDBJ whole genome shotgun (WGS) entry which is preliminary data.</text>
</comment>
<feature type="chain" id="PRO_5045771545" description="Lipoprotein" evidence="2">
    <location>
        <begin position="22"/>
        <end position="184"/>
    </location>
</feature>
<organism evidence="3 4">
    <name type="scientific">Companilactobacillus huachuanensis</name>
    <dbReference type="NCBI Taxonomy" id="2559914"/>
    <lineage>
        <taxon>Bacteria</taxon>
        <taxon>Bacillati</taxon>
        <taxon>Bacillota</taxon>
        <taxon>Bacilli</taxon>
        <taxon>Lactobacillales</taxon>
        <taxon>Lactobacillaceae</taxon>
        <taxon>Companilactobacillus</taxon>
    </lineage>
</organism>
<dbReference type="Proteomes" id="UP001596288">
    <property type="component" value="Unassembled WGS sequence"/>
</dbReference>
<dbReference type="EMBL" id="JBHSSF010000006">
    <property type="protein sequence ID" value="MFC6175477.1"/>
    <property type="molecule type" value="Genomic_DNA"/>
</dbReference>
<sequence>MFKRLSIFAVIFSGVLLTGCAQQSASTQSAKSSDTTTKSSSTKKAPAKTTKSAPTDTKSASDTNSSSDESKTTNSQNSSNNNQTNSDTNSNDTNNSNTTNNDQTSQNQSQQQSQVSLTTADQAVQYLATQLGSTYDKTTTQYVANGKATWDNVTGYQINIYSKNSDSPVGSYLVPENGQYFQIW</sequence>
<keyword evidence="4" id="KW-1185">Reference proteome</keyword>
<dbReference type="RefSeq" id="WP_137612335.1">
    <property type="nucleotide sequence ID" value="NZ_BJDF01000025.1"/>
</dbReference>